<dbReference type="SUPFAM" id="SSF56420">
    <property type="entry name" value="Peptide deformylase"/>
    <property type="match status" value="1"/>
</dbReference>
<evidence type="ECO:0000256" key="2">
    <source>
        <dbReference type="ARBA" id="ARBA00012175"/>
    </source>
</evidence>
<evidence type="ECO:0000256" key="3">
    <source>
        <dbReference type="ARBA" id="ARBA00022723"/>
    </source>
</evidence>
<comment type="caution">
    <text evidence="8">The sequence shown here is derived from an EMBL/GenBank/DDBJ whole genome shotgun (WGS) entry which is preliminary data.</text>
</comment>
<comment type="catalytic activity">
    <reaction evidence="7">
        <text>N-terminal N-formyl-L-methionyl-[peptide] + H2O = N-terminal L-methionyl-[peptide] + formate</text>
        <dbReference type="Rhea" id="RHEA:24420"/>
        <dbReference type="Rhea" id="RHEA-COMP:10639"/>
        <dbReference type="Rhea" id="RHEA-COMP:10640"/>
        <dbReference type="ChEBI" id="CHEBI:15377"/>
        <dbReference type="ChEBI" id="CHEBI:15740"/>
        <dbReference type="ChEBI" id="CHEBI:49298"/>
        <dbReference type="ChEBI" id="CHEBI:64731"/>
        <dbReference type="EC" id="3.5.1.88"/>
    </reaction>
</comment>
<sequence>MDLFLPSVNMDLFLPSVNMDLFLPSVNMDLFLPSVNIDLFLPSVNMDLFLPSVNMDLFLPSEAQRQSGRLLLSNPLHEWAAPTPRAGPQDITVSHTPSCETSSQLQPLHEHHIMCVSAPTVQEGVQALCVESPRCSTGAPRLTTMTSSWRPHMSPPSHVSCIRSHSSSIKVRPYLQYMKRKIIAPPCPPYSHVCQVGDPVLRSHAAAVDPAAVPGAEVQQVIRTLVKVMRKLECVGLSAPQIGVPLRILALEYPEQMLKDSSPSSREARGLSVQPLRVFVNPTLRVLDGRTALFQEACLDERGGAVTWQASGWPARILQHEMDHLEGVLYIDRMDSKTFINIHWQEHNE</sequence>
<name>A0A7J5YXS9_DISMA</name>
<comment type="similarity">
    <text evidence="1 7">Belongs to the polypeptide deformylase family.</text>
</comment>
<dbReference type="PANTHER" id="PTHR10458:SF2">
    <property type="entry name" value="PEPTIDE DEFORMYLASE, MITOCHONDRIAL"/>
    <property type="match status" value="1"/>
</dbReference>
<evidence type="ECO:0000313" key="9">
    <source>
        <dbReference type="Proteomes" id="UP000518266"/>
    </source>
</evidence>
<evidence type="ECO:0000256" key="1">
    <source>
        <dbReference type="ARBA" id="ARBA00010759"/>
    </source>
</evidence>
<evidence type="ECO:0000313" key="8">
    <source>
        <dbReference type="EMBL" id="KAF3854325.1"/>
    </source>
</evidence>
<dbReference type="EMBL" id="JAAKFY010000007">
    <property type="protein sequence ID" value="KAF3854325.1"/>
    <property type="molecule type" value="Genomic_DNA"/>
</dbReference>
<gene>
    <name evidence="8" type="ORF">F7725_022380</name>
</gene>
<keyword evidence="5 7" id="KW-0648">Protein biosynthesis</keyword>
<proteinExistence type="inferred from homology"/>
<keyword evidence="9" id="KW-1185">Reference proteome</keyword>
<evidence type="ECO:0000256" key="5">
    <source>
        <dbReference type="ARBA" id="ARBA00022917"/>
    </source>
</evidence>
<evidence type="ECO:0000256" key="4">
    <source>
        <dbReference type="ARBA" id="ARBA00022801"/>
    </source>
</evidence>
<dbReference type="CDD" id="cd00487">
    <property type="entry name" value="Pep_deformylase"/>
    <property type="match status" value="1"/>
</dbReference>
<dbReference type="GO" id="GO:0042586">
    <property type="term" value="F:peptide deformylase activity"/>
    <property type="evidence" value="ECO:0007669"/>
    <property type="project" value="UniProtKB-EC"/>
</dbReference>
<reference evidence="8 9" key="1">
    <citation type="submission" date="2020-03" db="EMBL/GenBank/DDBJ databases">
        <title>Dissostichus mawsoni Genome sequencing and assembly.</title>
        <authorList>
            <person name="Park H."/>
        </authorList>
    </citation>
    <scope>NUCLEOTIDE SEQUENCE [LARGE SCALE GENOMIC DNA]</scope>
    <source>
        <strain evidence="8">DM0001</strain>
        <tissue evidence="8">Muscle</tissue>
    </source>
</reference>
<dbReference type="EC" id="3.5.1.88" evidence="2 7"/>
<dbReference type="InterPro" id="IPR036821">
    <property type="entry name" value="Peptide_deformylase_sf"/>
</dbReference>
<organism evidence="8 9">
    <name type="scientific">Dissostichus mawsoni</name>
    <name type="common">Antarctic cod</name>
    <dbReference type="NCBI Taxonomy" id="36200"/>
    <lineage>
        <taxon>Eukaryota</taxon>
        <taxon>Metazoa</taxon>
        <taxon>Chordata</taxon>
        <taxon>Craniata</taxon>
        <taxon>Vertebrata</taxon>
        <taxon>Euteleostomi</taxon>
        <taxon>Actinopterygii</taxon>
        <taxon>Neopterygii</taxon>
        <taxon>Teleostei</taxon>
        <taxon>Neoteleostei</taxon>
        <taxon>Acanthomorphata</taxon>
        <taxon>Eupercaria</taxon>
        <taxon>Perciformes</taxon>
        <taxon>Notothenioidei</taxon>
        <taxon>Nototheniidae</taxon>
        <taxon>Dissostichus</taxon>
    </lineage>
</organism>
<dbReference type="OrthoDB" id="276063at2759"/>
<dbReference type="PANTHER" id="PTHR10458">
    <property type="entry name" value="PEPTIDE DEFORMYLASE"/>
    <property type="match status" value="1"/>
</dbReference>
<dbReference type="GO" id="GO:0046872">
    <property type="term" value="F:metal ion binding"/>
    <property type="evidence" value="ECO:0007669"/>
    <property type="project" value="UniProtKB-KW"/>
</dbReference>
<evidence type="ECO:0000256" key="7">
    <source>
        <dbReference type="RuleBase" id="RU362111"/>
    </source>
</evidence>
<keyword evidence="4 7" id="KW-0378">Hydrolase</keyword>
<dbReference type="InterPro" id="IPR023635">
    <property type="entry name" value="Peptide_deformylase"/>
</dbReference>
<keyword evidence="3 7" id="KW-0479">Metal-binding</keyword>
<dbReference type="Gene3D" id="3.90.45.10">
    <property type="entry name" value="Peptide deformylase"/>
    <property type="match status" value="2"/>
</dbReference>
<accession>A0A7J5YXS9</accession>
<protein>
    <recommendedName>
        <fullName evidence="2 7">Peptide deformylase</fullName>
        <ecNumber evidence="2 7">3.5.1.88</ecNumber>
    </recommendedName>
</protein>
<dbReference type="Pfam" id="PF01327">
    <property type="entry name" value="Pep_deformylase"/>
    <property type="match status" value="2"/>
</dbReference>
<dbReference type="PRINTS" id="PR01576">
    <property type="entry name" value="PDEFORMYLASE"/>
</dbReference>
<evidence type="ECO:0000256" key="6">
    <source>
        <dbReference type="ARBA" id="ARBA00037114"/>
    </source>
</evidence>
<dbReference type="AlphaFoldDB" id="A0A7J5YXS9"/>
<dbReference type="GO" id="GO:0006412">
    <property type="term" value="P:translation"/>
    <property type="evidence" value="ECO:0007669"/>
    <property type="project" value="UniProtKB-KW"/>
</dbReference>
<dbReference type="GO" id="GO:0005739">
    <property type="term" value="C:mitochondrion"/>
    <property type="evidence" value="ECO:0007669"/>
    <property type="project" value="TreeGrafter"/>
</dbReference>
<dbReference type="Proteomes" id="UP000518266">
    <property type="component" value="Unassembled WGS sequence"/>
</dbReference>
<comment type="function">
    <text evidence="6 7">Removes the formyl group from the N-terminal Met of newly synthesized proteins.</text>
</comment>